<proteinExistence type="predicted"/>
<comment type="caution">
    <text evidence="1">The sequence shown here is derived from an EMBL/GenBank/DDBJ whole genome shotgun (WGS) entry which is preliminary data.</text>
</comment>
<gene>
    <name evidence="1" type="ORF">ACEZDB_11220</name>
</gene>
<reference evidence="1 2" key="1">
    <citation type="submission" date="2024-09" db="EMBL/GenBank/DDBJ databases">
        <authorList>
            <person name="Lee S.D."/>
        </authorList>
    </citation>
    <scope>NUCLEOTIDE SEQUENCE [LARGE SCALE GENOMIC DNA]</scope>
    <source>
        <strain evidence="1 2">N1-3</strain>
    </source>
</reference>
<accession>A0ABV6WZR0</accession>
<evidence type="ECO:0000313" key="1">
    <source>
        <dbReference type="EMBL" id="MFC1431218.1"/>
    </source>
</evidence>
<protein>
    <submittedName>
        <fullName evidence="1">Uncharacterized protein</fullName>
    </submittedName>
</protein>
<sequence>MSLSVDVYVTMPDGGMEVLEVPEGSSDLAGFEAWRHSVWGSDRVRALGAEFFPALATGDLYVEPGEVERFQRECALLRANLETVAGGVDPHRATVGTVSARLAHIEDAARRARAVGAGVVVW</sequence>
<dbReference type="RefSeq" id="WP_380551547.1">
    <property type="nucleotide sequence ID" value="NZ_JBHEZY010000003.1"/>
</dbReference>
<organism evidence="1 2">
    <name type="scientific">Streptacidiphilus alkalitolerans</name>
    <dbReference type="NCBI Taxonomy" id="3342712"/>
    <lineage>
        <taxon>Bacteria</taxon>
        <taxon>Bacillati</taxon>
        <taxon>Actinomycetota</taxon>
        <taxon>Actinomycetes</taxon>
        <taxon>Kitasatosporales</taxon>
        <taxon>Streptomycetaceae</taxon>
        <taxon>Streptacidiphilus</taxon>
    </lineage>
</organism>
<name>A0ABV6WZR0_9ACTN</name>
<dbReference type="EMBL" id="JBHEZY010000003">
    <property type="protein sequence ID" value="MFC1431218.1"/>
    <property type="molecule type" value="Genomic_DNA"/>
</dbReference>
<dbReference type="Proteomes" id="UP001592530">
    <property type="component" value="Unassembled WGS sequence"/>
</dbReference>
<evidence type="ECO:0000313" key="2">
    <source>
        <dbReference type="Proteomes" id="UP001592530"/>
    </source>
</evidence>